<accession>A0A3B7MSR2</accession>
<keyword evidence="1" id="KW-0732">Signal</keyword>
<reference evidence="3 4" key="1">
    <citation type="submission" date="2018-09" db="EMBL/GenBank/DDBJ databases">
        <title>Genome sequencing of strain 6GH32-13.</title>
        <authorList>
            <person name="Weon H.-Y."/>
            <person name="Heo J."/>
            <person name="Kwon S.-W."/>
        </authorList>
    </citation>
    <scope>NUCLEOTIDE SEQUENCE [LARGE SCALE GENOMIC DNA]</scope>
    <source>
        <strain evidence="3 4">5GH32-13</strain>
    </source>
</reference>
<dbReference type="InterPro" id="IPR027268">
    <property type="entry name" value="Peptidase_M4/M1_CTD_sf"/>
</dbReference>
<dbReference type="Proteomes" id="UP000263900">
    <property type="component" value="Chromosome"/>
</dbReference>
<dbReference type="Gene3D" id="1.10.390.10">
    <property type="entry name" value="Neutral Protease Domain 2"/>
    <property type="match status" value="1"/>
</dbReference>
<evidence type="ECO:0000256" key="1">
    <source>
        <dbReference type="SAM" id="SignalP"/>
    </source>
</evidence>
<feature type="chain" id="PRO_5017741179" evidence="1">
    <location>
        <begin position="20"/>
        <end position="671"/>
    </location>
</feature>
<sequence length="671" mass="77377">MRKHMLLMAGLFAVTAAVAQPDRWQQRVKYAMDINMDVTTNRFTGKQKLEYTNNSPDTLSKVFYHLYWNAFQPNSMMDARSQALGQIKVNGRPDWDGRVRDRIANLKPDEIGYQKILSLKMNGVAQQYTLQETILEVTLSKPILPKSTVTFDMDFEAQVPLQVRRSGRDNPGTGVRLSMSQWYPKLCEYDYEGWHPTPYVAREFYGVWGDFDVKITIDKNYLIGGTGYLQNPNQIGHGYEAPGAKIAKPAGDKLTWHFVAPNVHDFMWAADPEYAHITRTVADGPVIHVIYNRDEAMLKKQYEALTDANKRRYENDVQKYISSYDDQWKRVADGAVTVLPFIEKKFGPYPYKQYTFIHGGDGGMEYPMGTLIVSASLGTAFHEWMHTWYQMLLGTNESEYAWMDEGFTSYAEALVTQYYQAVTKNQVTQSDVGTGPRKTVVVDSLTKSNSFIGKDNPHKDAYQGYFALVKSGLEEPLTTHADHFETNFAYSIASYSKGEIFMEQLGYIVGADVRDKILLEYYRQWRFKHPNVNDLLRVAEKVSDMKLDWYREYFVNTTKTIDYGIDSLWEEGNKTKIRVKRIGKMPMPLDILLAYKDGTKEIVNIPMYLMFGAKKQEDVAIPYSTREAWKWTHPTYVFEINHRLADLKLMEIDPSQRMADVERSNNKLEIP</sequence>
<dbReference type="GO" id="GO:0008270">
    <property type="term" value="F:zinc ion binding"/>
    <property type="evidence" value="ECO:0007669"/>
    <property type="project" value="InterPro"/>
</dbReference>
<dbReference type="InterPro" id="IPR014782">
    <property type="entry name" value="Peptidase_M1_dom"/>
</dbReference>
<feature type="domain" description="Peptidase M1 membrane alanine aminopeptidase" evidence="2">
    <location>
        <begin position="381"/>
        <end position="549"/>
    </location>
</feature>
<keyword evidence="4" id="KW-1185">Reference proteome</keyword>
<dbReference type="SUPFAM" id="SSF55486">
    <property type="entry name" value="Metalloproteases ('zincins'), catalytic domain"/>
    <property type="match status" value="1"/>
</dbReference>
<proteinExistence type="predicted"/>
<dbReference type="Pfam" id="PF01433">
    <property type="entry name" value="Peptidase_M1"/>
    <property type="match status" value="1"/>
</dbReference>
<organism evidence="3 4">
    <name type="scientific">Paraflavitalea soli</name>
    <dbReference type="NCBI Taxonomy" id="2315862"/>
    <lineage>
        <taxon>Bacteria</taxon>
        <taxon>Pseudomonadati</taxon>
        <taxon>Bacteroidota</taxon>
        <taxon>Chitinophagia</taxon>
        <taxon>Chitinophagales</taxon>
        <taxon>Chitinophagaceae</taxon>
        <taxon>Paraflavitalea</taxon>
    </lineage>
</organism>
<gene>
    <name evidence="3" type="ORF">D3H65_27960</name>
</gene>
<protein>
    <submittedName>
        <fullName evidence="3">M1 family peptidase</fullName>
    </submittedName>
</protein>
<evidence type="ECO:0000313" key="3">
    <source>
        <dbReference type="EMBL" id="AXY77584.1"/>
    </source>
</evidence>
<evidence type="ECO:0000259" key="2">
    <source>
        <dbReference type="Pfam" id="PF01433"/>
    </source>
</evidence>
<dbReference type="CDD" id="cd09604">
    <property type="entry name" value="M1_APN_like"/>
    <property type="match status" value="1"/>
</dbReference>
<dbReference type="RefSeq" id="WP_119053457.1">
    <property type="nucleotide sequence ID" value="NZ_CP032157.1"/>
</dbReference>
<dbReference type="GO" id="GO:0008237">
    <property type="term" value="F:metallopeptidase activity"/>
    <property type="evidence" value="ECO:0007669"/>
    <property type="project" value="InterPro"/>
</dbReference>
<dbReference type="AlphaFoldDB" id="A0A3B7MSR2"/>
<dbReference type="EMBL" id="CP032157">
    <property type="protein sequence ID" value="AXY77584.1"/>
    <property type="molecule type" value="Genomic_DNA"/>
</dbReference>
<dbReference type="OrthoDB" id="9814383at2"/>
<name>A0A3B7MSR2_9BACT</name>
<feature type="signal peptide" evidence="1">
    <location>
        <begin position="1"/>
        <end position="19"/>
    </location>
</feature>
<evidence type="ECO:0000313" key="4">
    <source>
        <dbReference type="Proteomes" id="UP000263900"/>
    </source>
</evidence>
<dbReference type="KEGG" id="pseg:D3H65_27960"/>